<sequence length="39" mass="4434">MFPEPYPGIVDVPIPKFEPLNIKFELVVALVEVPFAYNT</sequence>
<protein>
    <submittedName>
        <fullName evidence="1">Uncharacterized protein</fullName>
    </submittedName>
</protein>
<organism evidence="1">
    <name type="scientific">viral metagenome</name>
    <dbReference type="NCBI Taxonomy" id="1070528"/>
    <lineage>
        <taxon>unclassified sequences</taxon>
        <taxon>metagenomes</taxon>
        <taxon>organismal metagenomes</taxon>
    </lineage>
</organism>
<dbReference type="AlphaFoldDB" id="A0A6C0J2F0"/>
<dbReference type="EMBL" id="MN740318">
    <property type="protein sequence ID" value="QHT99821.1"/>
    <property type="molecule type" value="Genomic_DNA"/>
</dbReference>
<accession>A0A6C0J2F0</accession>
<name>A0A6C0J2F0_9ZZZZ</name>
<reference evidence="1" key="1">
    <citation type="journal article" date="2020" name="Nature">
        <title>Giant virus diversity and host interactions through global metagenomics.</title>
        <authorList>
            <person name="Schulz F."/>
            <person name="Roux S."/>
            <person name="Paez-Espino D."/>
            <person name="Jungbluth S."/>
            <person name="Walsh D.A."/>
            <person name="Denef V.J."/>
            <person name="McMahon K.D."/>
            <person name="Konstantinidis K.T."/>
            <person name="Eloe-Fadrosh E.A."/>
            <person name="Kyrpides N.C."/>
            <person name="Woyke T."/>
        </authorList>
    </citation>
    <scope>NUCLEOTIDE SEQUENCE</scope>
    <source>
        <strain evidence="1">GVMAG-M-3300025778-1</strain>
    </source>
</reference>
<proteinExistence type="predicted"/>
<evidence type="ECO:0000313" key="1">
    <source>
        <dbReference type="EMBL" id="QHT99821.1"/>
    </source>
</evidence>